<comment type="caution">
    <text evidence="6">The sequence shown here is derived from an EMBL/GenBank/DDBJ whole genome shotgun (WGS) entry which is preliminary data.</text>
</comment>
<evidence type="ECO:0000313" key="6">
    <source>
        <dbReference type="EMBL" id="MEN5388374.1"/>
    </source>
</evidence>
<evidence type="ECO:0000259" key="5">
    <source>
        <dbReference type="Pfam" id="PF00419"/>
    </source>
</evidence>
<keyword evidence="7" id="KW-1185">Reference proteome</keyword>
<feature type="domain" description="Fimbrial-type adhesion" evidence="5">
    <location>
        <begin position="169"/>
        <end position="303"/>
    </location>
</feature>
<dbReference type="EMBL" id="JBDJOF010000001">
    <property type="protein sequence ID" value="MEN5388374.1"/>
    <property type="molecule type" value="Genomic_DNA"/>
</dbReference>
<dbReference type="RefSeq" id="WP_346469228.1">
    <property type="nucleotide sequence ID" value="NZ_JBDJOF010000001.1"/>
</dbReference>
<dbReference type="Pfam" id="PF00419">
    <property type="entry name" value="Fimbrial"/>
    <property type="match status" value="1"/>
</dbReference>
<accession>A0ABV0C2A6</accession>
<evidence type="ECO:0000256" key="4">
    <source>
        <dbReference type="ARBA" id="ARBA00023263"/>
    </source>
</evidence>
<dbReference type="SUPFAM" id="SSF49401">
    <property type="entry name" value="Bacterial adhesins"/>
    <property type="match status" value="1"/>
</dbReference>
<organism evidence="6 7">
    <name type="scientific">Stenotrophomonas hibiscicola</name>
    <dbReference type="NCBI Taxonomy" id="86189"/>
    <lineage>
        <taxon>Bacteria</taxon>
        <taxon>Pseudomonadati</taxon>
        <taxon>Pseudomonadota</taxon>
        <taxon>Gammaproteobacteria</taxon>
        <taxon>Lysobacterales</taxon>
        <taxon>Lysobacteraceae</taxon>
        <taxon>Stenotrophomonas</taxon>
        <taxon>Stenotrophomonas maltophilia group</taxon>
    </lineage>
</organism>
<name>A0ABV0C2A6_9GAMM</name>
<keyword evidence="4" id="KW-0281">Fimbrium</keyword>
<keyword evidence="3" id="KW-0732">Signal</keyword>
<evidence type="ECO:0000256" key="2">
    <source>
        <dbReference type="ARBA" id="ARBA00006671"/>
    </source>
</evidence>
<dbReference type="InterPro" id="IPR050263">
    <property type="entry name" value="Bact_Fimbrial_Adh_Pro"/>
</dbReference>
<dbReference type="InterPro" id="IPR000259">
    <property type="entry name" value="Adhesion_dom_fimbrial"/>
</dbReference>
<dbReference type="InterPro" id="IPR036937">
    <property type="entry name" value="Adhesion_dom_fimbrial_sf"/>
</dbReference>
<comment type="similarity">
    <text evidence="2">Belongs to the fimbrial protein family.</text>
</comment>
<protein>
    <submittedName>
        <fullName evidence="6">Fimbrial protein</fullName>
    </submittedName>
</protein>
<dbReference type="Gene3D" id="2.60.40.3310">
    <property type="match status" value="1"/>
</dbReference>
<evidence type="ECO:0000313" key="7">
    <source>
        <dbReference type="Proteomes" id="UP001400166"/>
    </source>
</evidence>
<gene>
    <name evidence="6" type="ORF">ABE587_00785</name>
</gene>
<dbReference type="PANTHER" id="PTHR33420:SF3">
    <property type="entry name" value="FIMBRIAL SUBUNIT ELFA"/>
    <property type="match status" value="1"/>
</dbReference>
<reference evidence="6 7" key="1">
    <citation type="submission" date="2024-04" db="EMBL/GenBank/DDBJ databases">
        <title>WGS of bacteria from Torrens River.</title>
        <authorList>
            <person name="Wyrsch E.R."/>
            <person name="Drigo B."/>
        </authorList>
    </citation>
    <scope>NUCLEOTIDE SEQUENCE [LARGE SCALE GENOMIC DNA]</scope>
    <source>
        <strain evidence="6 7">TWI153</strain>
    </source>
</reference>
<dbReference type="InterPro" id="IPR008966">
    <property type="entry name" value="Adhesion_dom_sf"/>
</dbReference>
<sequence>MATRISPPPALVEFTARNVPVGAGLTPWLPVNGGASTAEFRCDSNAPIDYRMETHGGFIRERYHESGAEYVVYETGVAGVGMAFLAEFERSTRGRPSAMGYDEVVLHAGDSGTGPVGAQLKVKYIRTGNIAYGSAATKREMVIESRLYEGGAGPLRQQLWVGATTLKVQDRPSCRIRTQEVNMGFVPVAAFTGVGSIAGERSYQLVLDCEAGVGRVDYQVVPTTAVLDAAQGIAEASGGVVGVGYQFLNGDGSPMRFYGSDEFGRGSANAEILRKTFGVRYRQTLPAITPGPANAGLTFSLTFP</sequence>
<dbReference type="PANTHER" id="PTHR33420">
    <property type="entry name" value="FIMBRIAL SUBUNIT ELFA-RELATED"/>
    <property type="match status" value="1"/>
</dbReference>
<evidence type="ECO:0000256" key="3">
    <source>
        <dbReference type="ARBA" id="ARBA00022729"/>
    </source>
</evidence>
<dbReference type="Proteomes" id="UP001400166">
    <property type="component" value="Unassembled WGS sequence"/>
</dbReference>
<evidence type="ECO:0000256" key="1">
    <source>
        <dbReference type="ARBA" id="ARBA00004561"/>
    </source>
</evidence>
<proteinExistence type="inferred from homology"/>
<dbReference type="Gene3D" id="2.60.40.1090">
    <property type="entry name" value="Fimbrial-type adhesion domain"/>
    <property type="match status" value="1"/>
</dbReference>
<comment type="subcellular location">
    <subcellularLocation>
        <location evidence="1">Fimbrium</location>
    </subcellularLocation>
</comment>